<comment type="caution">
    <text evidence="6">The sequence shown here is derived from an EMBL/GenBank/DDBJ whole genome shotgun (WGS) entry which is preliminary data.</text>
</comment>
<proteinExistence type="inferred from homology"/>
<dbReference type="PANTHER" id="PTHR20648">
    <property type="entry name" value="ELONGIN-C"/>
    <property type="match status" value="1"/>
</dbReference>
<name>A0ABQ8UKQ6_9EUKA</name>
<dbReference type="InterPro" id="IPR011333">
    <property type="entry name" value="SKP1/BTB/POZ_sf"/>
</dbReference>
<evidence type="ECO:0000256" key="3">
    <source>
        <dbReference type="ARBA" id="ARBA00021347"/>
    </source>
</evidence>
<reference evidence="6" key="1">
    <citation type="journal article" date="2022" name="bioRxiv">
        <title>Genomics of Preaxostyla Flagellates Illuminates Evolutionary Transitions and the Path Towards Mitochondrial Loss.</title>
        <authorList>
            <person name="Novak L.V.F."/>
            <person name="Treitli S.C."/>
            <person name="Pyrih J."/>
            <person name="Halakuc P."/>
            <person name="Pipaliya S.V."/>
            <person name="Vacek V."/>
            <person name="Brzon O."/>
            <person name="Soukal P."/>
            <person name="Eme L."/>
            <person name="Dacks J.B."/>
            <person name="Karnkowska A."/>
            <person name="Elias M."/>
            <person name="Hampl V."/>
        </authorList>
    </citation>
    <scope>NUCLEOTIDE SEQUENCE</scope>
    <source>
        <strain evidence="6">RCP-MX</strain>
    </source>
</reference>
<dbReference type="InterPro" id="IPR001232">
    <property type="entry name" value="SKP1-like"/>
</dbReference>
<keyword evidence="4" id="KW-0539">Nucleus</keyword>
<keyword evidence="6" id="KW-0251">Elongation factor</keyword>
<accession>A0ABQ8UKQ6</accession>
<evidence type="ECO:0000313" key="6">
    <source>
        <dbReference type="EMBL" id="KAJ4459791.1"/>
    </source>
</evidence>
<feature type="domain" description="SKP1 component POZ" evidence="5">
    <location>
        <begin position="16"/>
        <end position="77"/>
    </location>
</feature>
<evidence type="ECO:0000256" key="2">
    <source>
        <dbReference type="ARBA" id="ARBA00009993"/>
    </source>
</evidence>
<keyword evidence="6" id="KW-0648">Protein biosynthesis</keyword>
<dbReference type="SUPFAM" id="SSF54695">
    <property type="entry name" value="POZ domain"/>
    <property type="match status" value="1"/>
</dbReference>
<evidence type="ECO:0000259" key="5">
    <source>
        <dbReference type="Pfam" id="PF03931"/>
    </source>
</evidence>
<gene>
    <name evidence="6" type="ORF">PAPYR_4188</name>
</gene>
<dbReference type="Gene3D" id="3.30.710.10">
    <property type="entry name" value="Potassium Channel Kv1.1, Chain A"/>
    <property type="match status" value="1"/>
</dbReference>
<dbReference type="InterPro" id="IPR016073">
    <property type="entry name" value="Skp1_comp_POZ"/>
</dbReference>
<dbReference type="GO" id="GO:0003746">
    <property type="term" value="F:translation elongation factor activity"/>
    <property type="evidence" value="ECO:0007669"/>
    <property type="project" value="UniProtKB-KW"/>
</dbReference>
<sequence length="113" mass="12858">MQERVVPVSPWAEQGMIKLISSDGFEFIVGKKEALVSQTIRSMLQTGSFRETRDATITFPEINGELLEIAIQYFYYRTRSAQRKARGDSPPEQFNVPPQLGLQLLMVANYLNC</sequence>
<organism evidence="6 7">
    <name type="scientific">Paratrimastix pyriformis</name>
    <dbReference type="NCBI Taxonomy" id="342808"/>
    <lineage>
        <taxon>Eukaryota</taxon>
        <taxon>Metamonada</taxon>
        <taxon>Preaxostyla</taxon>
        <taxon>Paratrimastigidae</taxon>
        <taxon>Paratrimastix</taxon>
    </lineage>
</organism>
<protein>
    <recommendedName>
        <fullName evidence="3">Elongin-C</fullName>
    </recommendedName>
</protein>
<dbReference type="SMART" id="SM00512">
    <property type="entry name" value="Skp1"/>
    <property type="match status" value="1"/>
</dbReference>
<dbReference type="Pfam" id="PF03931">
    <property type="entry name" value="Skp1_POZ"/>
    <property type="match status" value="1"/>
</dbReference>
<dbReference type="EMBL" id="JAPMOS010000017">
    <property type="protein sequence ID" value="KAJ4459791.1"/>
    <property type="molecule type" value="Genomic_DNA"/>
</dbReference>
<dbReference type="Proteomes" id="UP001141327">
    <property type="component" value="Unassembled WGS sequence"/>
</dbReference>
<comment type="similarity">
    <text evidence="2">Belongs to the SKP1 family.</text>
</comment>
<dbReference type="CDD" id="cd18321">
    <property type="entry name" value="BTB_POZ_EloC"/>
    <property type="match status" value="1"/>
</dbReference>
<evidence type="ECO:0000313" key="7">
    <source>
        <dbReference type="Proteomes" id="UP001141327"/>
    </source>
</evidence>
<comment type="subcellular location">
    <subcellularLocation>
        <location evidence="1">Nucleus</location>
    </subcellularLocation>
</comment>
<keyword evidence="7" id="KW-1185">Reference proteome</keyword>
<dbReference type="InterPro" id="IPR039948">
    <property type="entry name" value="ELC1"/>
</dbReference>
<evidence type="ECO:0000256" key="4">
    <source>
        <dbReference type="ARBA" id="ARBA00023242"/>
    </source>
</evidence>
<evidence type="ECO:0000256" key="1">
    <source>
        <dbReference type="ARBA" id="ARBA00004123"/>
    </source>
</evidence>